<evidence type="ECO:0000313" key="4">
    <source>
        <dbReference type="Proteomes" id="UP000319257"/>
    </source>
</evidence>
<dbReference type="Proteomes" id="UP000319257">
    <property type="component" value="Unassembled WGS sequence"/>
</dbReference>
<keyword evidence="4" id="KW-1185">Reference proteome</keyword>
<dbReference type="AlphaFoldDB" id="A0A507B4D8"/>
<proteinExistence type="predicted"/>
<feature type="region of interest" description="Disordered" evidence="1">
    <location>
        <begin position="249"/>
        <end position="295"/>
    </location>
</feature>
<dbReference type="STRING" id="1093900.A0A507B4D8"/>
<feature type="region of interest" description="Disordered" evidence="1">
    <location>
        <begin position="1"/>
        <end position="147"/>
    </location>
</feature>
<evidence type="ECO:0000256" key="1">
    <source>
        <dbReference type="SAM" id="MobiDB-lite"/>
    </source>
</evidence>
<dbReference type="GeneID" id="41979379"/>
<gene>
    <name evidence="3" type="ORF">E0L32_011932</name>
</gene>
<dbReference type="InterPro" id="IPR046347">
    <property type="entry name" value="bZIP_sf"/>
</dbReference>
<dbReference type="OrthoDB" id="194358at2759"/>
<comment type="caution">
    <text evidence="3">The sequence shown here is derived from an EMBL/GenBank/DDBJ whole genome shotgun (WGS) entry which is preliminary data.</text>
</comment>
<reference evidence="3 4" key="1">
    <citation type="submission" date="2019-06" db="EMBL/GenBank/DDBJ databases">
        <title>Draft genome sequence of the filamentous fungus Phialemoniopsis curvata isolated from diesel fuel.</title>
        <authorList>
            <person name="Varaljay V.A."/>
            <person name="Lyon W.J."/>
            <person name="Crouch A.L."/>
            <person name="Drake C.E."/>
            <person name="Hollomon J.M."/>
            <person name="Nadeau L.J."/>
            <person name="Nunn H.S."/>
            <person name="Stevenson B.S."/>
            <person name="Bojanowski C.L."/>
            <person name="Crookes-Goodson W.J."/>
        </authorList>
    </citation>
    <scope>NUCLEOTIDE SEQUENCE [LARGE SCALE GENOMIC DNA]</scope>
    <source>
        <strain evidence="3 4">D216</strain>
    </source>
</reference>
<feature type="compositionally biased region" description="Low complexity" evidence="1">
    <location>
        <begin position="90"/>
        <end position="122"/>
    </location>
</feature>
<dbReference type="RefSeq" id="XP_030999696.1">
    <property type="nucleotide sequence ID" value="XM_031134716.1"/>
</dbReference>
<accession>A0A507B4D8</accession>
<feature type="compositionally biased region" description="Basic and acidic residues" evidence="1">
    <location>
        <begin position="39"/>
        <end position="51"/>
    </location>
</feature>
<dbReference type="CDD" id="cd14688">
    <property type="entry name" value="bZIP_YAP"/>
    <property type="match status" value="1"/>
</dbReference>
<dbReference type="EMBL" id="SKBQ01000125">
    <property type="protein sequence ID" value="TPX17985.1"/>
    <property type="molecule type" value="Genomic_DNA"/>
</dbReference>
<dbReference type="GO" id="GO:0003700">
    <property type="term" value="F:DNA-binding transcription factor activity"/>
    <property type="evidence" value="ECO:0007669"/>
    <property type="project" value="InterPro"/>
</dbReference>
<evidence type="ECO:0000313" key="3">
    <source>
        <dbReference type="EMBL" id="TPX17985.1"/>
    </source>
</evidence>
<organism evidence="3 4">
    <name type="scientific">Thyridium curvatum</name>
    <dbReference type="NCBI Taxonomy" id="1093900"/>
    <lineage>
        <taxon>Eukaryota</taxon>
        <taxon>Fungi</taxon>
        <taxon>Dikarya</taxon>
        <taxon>Ascomycota</taxon>
        <taxon>Pezizomycotina</taxon>
        <taxon>Sordariomycetes</taxon>
        <taxon>Sordariomycetidae</taxon>
        <taxon>Thyridiales</taxon>
        <taxon>Thyridiaceae</taxon>
        <taxon>Thyridium</taxon>
    </lineage>
</organism>
<dbReference type="PANTHER" id="PTHR39607">
    <property type="entry name" value="XANTHOCILLIN BIOSYNTHESIS CLUSTER TRANSCRIPTION FACTOR XANC-RELATED"/>
    <property type="match status" value="1"/>
</dbReference>
<feature type="domain" description="BZIP" evidence="2">
    <location>
        <begin position="49"/>
        <end position="64"/>
    </location>
</feature>
<name>A0A507B4D8_9PEZI</name>
<protein>
    <recommendedName>
        <fullName evidence="2">BZIP domain-containing protein</fullName>
    </recommendedName>
</protein>
<feature type="compositionally biased region" description="Polar residues" evidence="1">
    <location>
        <begin position="23"/>
        <end position="34"/>
    </location>
</feature>
<dbReference type="InParanoid" id="A0A507B4D8"/>
<feature type="compositionally biased region" description="Basic and acidic residues" evidence="1">
    <location>
        <begin position="68"/>
        <end position="77"/>
    </location>
</feature>
<dbReference type="InterPro" id="IPR052635">
    <property type="entry name" value="Sec_Metab_Biosynth_Reg"/>
</dbReference>
<dbReference type="SUPFAM" id="SSF57959">
    <property type="entry name" value="Leucine zipper domain"/>
    <property type="match status" value="1"/>
</dbReference>
<dbReference type="PROSITE" id="PS00036">
    <property type="entry name" value="BZIP_BASIC"/>
    <property type="match status" value="1"/>
</dbReference>
<dbReference type="InterPro" id="IPR004827">
    <property type="entry name" value="bZIP"/>
</dbReference>
<evidence type="ECO:0000259" key="2">
    <source>
        <dbReference type="PROSITE" id="PS00036"/>
    </source>
</evidence>
<dbReference type="PANTHER" id="PTHR39607:SF1">
    <property type="entry name" value="B-ZIP TRANSCRIPTION FACTOR (EUROFUNG)"/>
    <property type="match status" value="1"/>
</dbReference>
<sequence length="295" mass="32723">MFTTQHQYASYAAPPPAPRQFANHGTSSAFSASANPDEDWTKISDLAERRRIQNRIAQRNYRKKLKRRLEDLERRAGTSDGASSNEGSEKPASSSKSSSKSKSQSSPKKQQQQQQQAQAQQQTIIQPPKPMPQSSQFTPPMHPDDELIFQSSYDTRDRTQSPPLFYSAYPPPEEMMIPASYGTAAPSYRPMPTESYGDWTTGAVPVTLPSMTHFSDAIKRESAYPGEDAMAPYMNYGYMPGMDINAPTPYDNSNPHTPPLSHSFDHSAACSESGYEYPTTPLSMPGSPGMMQPQH</sequence>